<feature type="region of interest" description="Disordered" evidence="1">
    <location>
        <begin position="216"/>
        <end position="235"/>
    </location>
</feature>
<evidence type="ECO:0000313" key="2">
    <source>
        <dbReference type="EMBL" id="ERK50618.1"/>
    </source>
</evidence>
<dbReference type="InterPro" id="IPR027839">
    <property type="entry name" value="DUF4432"/>
</dbReference>
<gene>
    <name evidence="2" type="ORF">HMPREF0682_0448</name>
</gene>
<dbReference type="AlphaFoldDB" id="U2RAJ3"/>
<proteinExistence type="predicted"/>
<dbReference type="GeneID" id="95359332"/>
<dbReference type="CDD" id="cd09023">
    <property type="entry name" value="Aldose_epim_Ec_c4013"/>
    <property type="match status" value="1"/>
</dbReference>
<sequence>MNRTETLARVGSMQQLAFVRSMRQEDGRAAGMRTIEVKNGPLCFTAMADKALDVARLEYRGQNLTFTSKPGLNGRNPFDTHGLEAQRSIMGGLFFTCGFENIGAPWRDPQGREYPMHGRLRTSPAEHVGHDAAWEGDDYVLSVHGEVREAELFGENLLLRRRLSTRLGEPALELVDEVVNEGFRDEPMMLMYHCNIGWPLLAPGAEVVIPSLGAEPRNEDAAADPTPWSGVEEPRPEVPESVYLHTLAAADDGSTFAGVVNDGLGLALVVEFSTREFPCFTQWKSMASGDYVVGLEPSNSSVHGRGYHEARGDLHRLPAQSSETKHLRFTVLDDPADIAALRRRRDALCGRP</sequence>
<comment type="caution">
    <text evidence="2">The sequence shown here is derived from an EMBL/GenBank/DDBJ whole genome shotgun (WGS) entry which is preliminary data.</text>
</comment>
<evidence type="ECO:0000256" key="1">
    <source>
        <dbReference type="SAM" id="MobiDB-lite"/>
    </source>
</evidence>
<dbReference type="OrthoDB" id="9791280at2"/>
<evidence type="ECO:0000313" key="3">
    <source>
        <dbReference type="Proteomes" id="UP000017052"/>
    </source>
</evidence>
<organism evidence="2 3">
    <name type="scientific">Propionibacterium acidifaciens F0233</name>
    <dbReference type="NCBI Taxonomy" id="553198"/>
    <lineage>
        <taxon>Bacteria</taxon>
        <taxon>Bacillati</taxon>
        <taxon>Actinomycetota</taxon>
        <taxon>Actinomycetes</taxon>
        <taxon>Propionibacteriales</taxon>
        <taxon>Propionibacteriaceae</taxon>
        <taxon>Propionibacterium</taxon>
    </lineage>
</organism>
<dbReference type="Proteomes" id="UP000017052">
    <property type="component" value="Unassembled WGS sequence"/>
</dbReference>
<name>U2RAJ3_9ACTN</name>
<dbReference type="InterPro" id="IPR014718">
    <property type="entry name" value="GH-type_carb-bd"/>
</dbReference>
<keyword evidence="3" id="KW-1185">Reference proteome</keyword>
<protein>
    <submittedName>
        <fullName evidence="2">PF14486 domain protein</fullName>
    </submittedName>
</protein>
<reference evidence="2" key="1">
    <citation type="submission" date="2013-08" db="EMBL/GenBank/DDBJ databases">
        <authorList>
            <person name="Durkin A.S."/>
            <person name="Haft D.R."/>
            <person name="McCorrison J."/>
            <person name="Torralba M."/>
            <person name="Gillis M."/>
            <person name="Haft D.H."/>
            <person name="Methe B."/>
            <person name="Sutton G."/>
            <person name="Nelson K.E."/>
        </authorList>
    </citation>
    <scope>NUCLEOTIDE SEQUENCE [LARGE SCALE GENOMIC DNA]</scope>
    <source>
        <strain evidence="2">F0233</strain>
    </source>
</reference>
<accession>U2RAJ3</accession>
<dbReference type="GO" id="GO:0030246">
    <property type="term" value="F:carbohydrate binding"/>
    <property type="evidence" value="ECO:0007669"/>
    <property type="project" value="InterPro"/>
</dbReference>
<dbReference type="RefSeq" id="WP_021798690.1">
    <property type="nucleotide sequence ID" value="NZ_ACVN02000300.1"/>
</dbReference>
<dbReference type="Gene3D" id="2.70.98.10">
    <property type="match status" value="1"/>
</dbReference>
<dbReference type="Pfam" id="PF14486">
    <property type="entry name" value="DUF4432"/>
    <property type="match status" value="1"/>
</dbReference>
<dbReference type="EMBL" id="ACVN02000300">
    <property type="protein sequence ID" value="ERK50618.1"/>
    <property type="molecule type" value="Genomic_DNA"/>
</dbReference>